<dbReference type="InterPro" id="IPR045851">
    <property type="entry name" value="AMP-bd_C_sf"/>
</dbReference>
<evidence type="ECO:0000256" key="7">
    <source>
        <dbReference type="ARBA" id="ARBA00023288"/>
    </source>
</evidence>
<keyword evidence="6 8" id="KW-0998">Cell outer membrane</keyword>
<dbReference type="Gene3D" id="3.30.300.30">
    <property type="match status" value="1"/>
</dbReference>
<dbReference type="Proteomes" id="UP001549320">
    <property type="component" value="Unassembled WGS sequence"/>
</dbReference>
<dbReference type="RefSeq" id="WP_354448772.1">
    <property type="nucleotide sequence ID" value="NZ_JBEPSH010000014.1"/>
</dbReference>
<dbReference type="EMBL" id="JBEPSH010000014">
    <property type="protein sequence ID" value="MET4580100.1"/>
    <property type="molecule type" value="Genomic_DNA"/>
</dbReference>
<organism evidence="10 11">
    <name type="scientific">Ottowia thiooxydans</name>
    <dbReference type="NCBI Taxonomy" id="219182"/>
    <lineage>
        <taxon>Bacteria</taxon>
        <taxon>Pseudomonadati</taxon>
        <taxon>Pseudomonadota</taxon>
        <taxon>Betaproteobacteria</taxon>
        <taxon>Burkholderiales</taxon>
        <taxon>Comamonadaceae</taxon>
        <taxon>Ottowia</taxon>
    </lineage>
</organism>
<dbReference type="PRINTS" id="PR01338">
    <property type="entry name" value="TYPE3OMKPROT"/>
</dbReference>
<keyword evidence="5 8" id="KW-0564">Palmitate</keyword>
<dbReference type="Gene3D" id="3.30.70.1530">
    <property type="entry name" value="Hypothetical protein rpa1041"/>
    <property type="match status" value="1"/>
</dbReference>
<evidence type="ECO:0000256" key="5">
    <source>
        <dbReference type="ARBA" id="ARBA00023139"/>
    </source>
</evidence>
<keyword evidence="7 8" id="KW-0449">Lipoprotein</keyword>
<gene>
    <name evidence="10" type="ORF">ABIE13_005239</name>
</gene>
<dbReference type="NCBIfam" id="TIGR02544">
    <property type="entry name" value="III_secr_YscJ"/>
    <property type="match status" value="1"/>
</dbReference>
<keyword evidence="4 8" id="KW-0472">Membrane</keyword>
<accession>A0ABV2QGE0</accession>
<dbReference type="InterPro" id="IPR043427">
    <property type="entry name" value="YscJ/FliF"/>
</dbReference>
<dbReference type="Pfam" id="PF01514">
    <property type="entry name" value="YscJ_FliF"/>
    <property type="match status" value="1"/>
</dbReference>
<name>A0ABV2QGE0_9BURK</name>
<keyword evidence="8" id="KW-1133">Transmembrane helix</keyword>
<dbReference type="PANTHER" id="PTHR30046:SF2">
    <property type="entry name" value="YOP PROTEINS TRANSLOCATION LIPOPROTEIN J"/>
    <property type="match status" value="1"/>
</dbReference>
<dbReference type="PANTHER" id="PTHR30046">
    <property type="entry name" value="FLAGELLAR M-RING PROTEIN"/>
    <property type="match status" value="1"/>
</dbReference>
<comment type="similarity">
    <text evidence="2 8">Belongs to the YscJ lipoprotein family.</text>
</comment>
<reference evidence="10 11" key="1">
    <citation type="submission" date="2024-06" db="EMBL/GenBank/DDBJ databases">
        <title>Sorghum-associated microbial communities from plants grown in Nebraska, USA.</title>
        <authorList>
            <person name="Schachtman D."/>
        </authorList>
    </citation>
    <scope>NUCLEOTIDE SEQUENCE [LARGE SCALE GENOMIC DNA]</scope>
    <source>
        <strain evidence="10 11">2709</strain>
    </source>
</reference>
<evidence type="ECO:0000313" key="10">
    <source>
        <dbReference type="EMBL" id="MET4580100.1"/>
    </source>
</evidence>
<feature type="transmembrane region" description="Helical" evidence="8">
    <location>
        <begin position="230"/>
        <end position="254"/>
    </location>
</feature>
<protein>
    <recommendedName>
        <fullName evidence="8">Lipoprotein</fullName>
    </recommendedName>
</protein>
<keyword evidence="3 8" id="KW-0732">Signal</keyword>
<evidence type="ECO:0000256" key="1">
    <source>
        <dbReference type="ARBA" id="ARBA00004459"/>
    </source>
</evidence>
<dbReference type="InterPro" id="IPR003282">
    <property type="entry name" value="T3SS_SctJ"/>
</dbReference>
<dbReference type="InterPro" id="IPR006182">
    <property type="entry name" value="FliF_N_dom"/>
</dbReference>
<feature type="domain" description="Flagellar M-ring N-terminal" evidence="9">
    <location>
        <begin position="32"/>
        <end position="195"/>
    </location>
</feature>
<evidence type="ECO:0000256" key="6">
    <source>
        <dbReference type="ARBA" id="ARBA00023237"/>
    </source>
</evidence>
<evidence type="ECO:0000256" key="3">
    <source>
        <dbReference type="ARBA" id="ARBA00022729"/>
    </source>
</evidence>
<sequence>MGSRSLPWMRHMMQVALMSLCIVLAACSGRVDLMGAIPEEEANEVLGALLKADISANKVAGKDGMVAVRVEGHQVSRALQVLRENGLPRERYAGMGQVFKKEGLISSPLEERARYIYALSQEISGTLSKIDGVLYARVHVVLPERGTAGEPGTQSTAAVFIKHQEGYDLELLQPQIRRLVTNSIPGLAPERVSIVFVAAQAPMGEVATPPTVHWMGFDVGAASASGLSTLVWSLVAIIVLTLGALGAVLWRYVLPARRDLSPKKEVMA</sequence>
<evidence type="ECO:0000256" key="4">
    <source>
        <dbReference type="ARBA" id="ARBA00023136"/>
    </source>
</evidence>
<evidence type="ECO:0000256" key="2">
    <source>
        <dbReference type="ARBA" id="ARBA00009509"/>
    </source>
</evidence>
<keyword evidence="8" id="KW-0812">Transmembrane</keyword>
<keyword evidence="11" id="KW-1185">Reference proteome</keyword>
<proteinExistence type="inferred from homology"/>
<comment type="subcellular location">
    <subcellularLocation>
        <location evidence="1">Cell outer membrane</location>
        <topology evidence="1">Lipid-anchor</topology>
    </subcellularLocation>
</comment>
<comment type="caution">
    <text evidence="10">The sequence shown here is derived from an EMBL/GenBank/DDBJ whole genome shotgun (WGS) entry which is preliminary data.</text>
</comment>
<dbReference type="PROSITE" id="PS51257">
    <property type="entry name" value="PROKAR_LIPOPROTEIN"/>
    <property type="match status" value="1"/>
</dbReference>
<evidence type="ECO:0000313" key="11">
    <source>
        <dbReference type="Proteomes" id="UP001549320"/>
    </source>
</evidence>
<evidence type="ECO:0000259" key="9">
    <source>
        <dbReference type="Pfam" id="PF01514"/>
    </source>
</evidence>
<evidence type="ECO:0000256" key="8">
    <source>
        <dbReference type="RuleBase" id="RU364102"/>
    </source>
</evidence>